<evidence type="ECO:0000313" key="1">
    <source>
        <dbReference type="EMBL" id="KAG8198123.1"/>
    </source>
</evidence>
<proteinExistence type="predicted"/>
<gene>
    <name evidence="1" type="ORF">JTE90_020946</name>
</gene>
<comment type="caution">
    <text evidence="1">The sequence shown here is derived from an EMBL/GenBank/DDBJ whole genome shotgun (WGS) entry which is preliminary data.</text>
</comment>
<keyword evidence="2" id="KW-1185">Reference proteome</keyword>
<protein>
    <submittedName>
        <fullName evidence="1">Uncharacterized protein</fullName>
    </submittedName>
</protein>
<dbReference type="EMBL" id="JAFNEN010000044">
    <property type="protein sequence ID" value="KAG8198123.1"/>
    <property type="molecule type" value="Genomic_DNA"/>
</dbReference>
<dbReference type="AlphaFoldDB" id="A0AAV6VQV7"/>
<sequence length="77" mass="8985">MVILFLTMMMMEGQKDGQTLKNSTTNRTITPCHQGMYAEIIPHLTKKSDTSSIELLQEMYYFYTQSETVFHKKDEIS</sequence>
<organism evidence="1 2">
    <name type="scientific">Oedothorax gibbosus</name>
    <dbReference type="NCBI Taxonomy" id="931172"/>
    <lineage>
        <taxon>Eukaryota</taxon>
        <taxon>Metazoa</taxon>
        <taxon>Ecdysozoa</taxon>
        <taxon>Arthropoda</taxon>
        <taxon>Chelicerata</taxon>
        <taxon>Arachnida</taxon>
        <taxon>Araneae</taxon>
        <taxon>Araneomorphae</taxon>
        <taxon>Entelegynae</taxon>
        <taxon>Araneoidea</taxon>
        <taxon>Linyphiidae</taxon>
        <taxon>Erigoninae</taxon>
        <taxon>Oedothorax</taxon>
    </lineage>
</organism>
<dbReference type="Proteomes" id="UP000827092">
    <property type="component" value="Unassembled WGS sequence"/>
</dbReference>
<reference evidence="1 2" key="1">
    <citation type="journal article" date="2022" name="Nat. Ecol. Evol.">
        <title>A masculinizing supergene underlies an exaggerated male reproductive morph in a spider.</title>
        <authorList>
            <person name="Hendrickx F."/>
            <person name="De Corte Z."/>
            <person name="Sonet G."/>
            <person name="Van Belleghem S.M."/>
            <person name="Kostlbacher S."/>
            <person name="Vangestel C."/>
        </authorList>
    </citation>
    <scope>NUCLEOTIDE SEQUENCE [LARGE SCALE GENOMIC DNA]</scope>
    <source>
        <strain evidence="1">W744_W776</strain>
    </source>
</reference>
<name>A0AAV6VQV7_9ARAC</name>
<accession>A0AAV6VQV7</accession>
<evidence type="ECO:0000313" key="2">
    <source>
        <dbReference type="Proteomes" id="UP000827092"/>
    </source>
</evidence>